<dbReference type="Gene3D" id="2.130.10.10">
    <property type="entry name" value="YVTN repeat-like/Quinoprotein amine dehydrogenase"/>
    <property type="match status" value="4"/>
</dbReference>
<feature type="repeat" description="WD" evidence="3">
    <location>
        <begin position="1284"/>
        <end position="1325"/>
    </location>
</feature>
<evidence type="ECO:0000313" key="6">
    <source>
        <dbReference type="EMBL" id="CAE6345640.1"/>
    </source>
</evidence>
<keyword evidence="4" id="KW-0472">Membrane</keyword>
<proteinExistence type="predicted"/>
<organism evidence="6 7">
    <name type="scientific">Rhizoctonia solani</name>
    <dbReference type="NCBI Taxonomy" id="456999"/>
    <lineage>
        <taxon>Eukaryota</taxon>
        <taxon>Fungi</taxon>
        <taxon>Dikarya</taxon>
        <taxon>Basidiomycota</taxon>
        <taxon>Agaricomycotina</taxon>
        <taxon>Agaricomycetes</taxon>
        <taxon>Cantharellales</taxon>
        <taxon>Ceratobasidiaceae</taxon>
        <taxon>Rhizoctonia</taxon>
    </lineage>
</organism>
<keyword evidence="4" id="KW-0812">Transmembrane</keyword>
<evidence type="ECO:0000256" key="2">
    <source>
        <dbReference type="ARBA" id="ARBA00022737"/>
    </source>
</evidence>
<dbReference type="InterPro" id="IPR056884">
    <property type="entry name" value="NPHP3-like_N"/>
</dbReference>
<evidence type="ECO:0000256" key="4">
    <source>
        <dbReference type="SAM" id="Phobius"/>
    </source>
</evidence>
<dbReference type="InterPro" id="IPR001680">
    <property type="entry name" value="WD40_rpt"/>
</dbReference>
<feature type="repeat" description="WD" evidence="3">
    <location>
        <begin position="990"/>
        <end position="1023"/>
    </location>
</feature>
<dbReference type="InterPro" id="IPR019775">
    <property type="entry name" value="WD40_repeat_CS"/>
</dbReference>
<dbReference type="Pfam" id="PF00400">
    <property type="entry name" value="WD40"/>
    <property type="match status" value="8"/>
</dbReference>
<keyword evidence="4" id="KW-1133">Transmembrane helix</keyword>
<dbReference type="PANTHER" id="PTHR19848:SF8">
    <property type="entry name" value="F-BOX AND WD REPEAT DOMAIN CONTAINING 7"/>
    <property type="match status" value="1"/>
</dbReference>
<dbReference type="PROSITE" id="PS50294">
    <property type="entry name" value="WD_REPEATS_REGION"/>
    <property type="match status" value="7"/>
</dbReference>
<dbReference type="InterPro" id="IPR036322">
    <property type="entry name" value="WD40_repeat_dom_sf"/>
</dbReference>
<dbReference type="InterPro" id="IPR011047">
    <property type="entry name" value="Quinoprotein_ADH-like_sf"/>
</dbReference>
<dbReference type="Gene3D" id="3.40.50.300">
    <property type="entry name" value="P-loop containing nucleotide triphosphate hydrolases"/>
    <property type="match status" value="1"/>
</dbReference>
<keyword evidence="2" id="KW-0677">Repeat</keyword>
<sequence>MSGPSGSRLAKYSVNLKFWASPADNTILHNWPNLHLLHQKLVNEIEGESVLADVIRRFTECIGSFRALLGEHKEFEWLYGQLEYFFKQLEESCTGAANQPLLVAPIIASFCSSIKDELSYVGRESETSIGDIENTGDDVLIRYCRVCAYFQQVLLNTLAWKAVSWTDTSRLEELLLPLLSARYNLGSTDNMEIKRGPCTIGTRIEVLHQIDSWVSSGSGSVYWINGMAGTGKTTVAYSLCQQLHKDHRLAASYFCSRSIPSRRDISRIIPTIAYQLAQFSGPFCWTLLSDVLKNHGSINNYTPSLQFSTLISQPLLHVKHTLPDCLVVVIDALDECSDKHNTSELVDVFLNLPSDLPVKFVISTRPQREILDPMTKQRDSVIPRLVLHELDRGVVRADIVSYLRHQLIYISQYTDQTPTDDQIFALAERAGFLFTFAVAAAHYIGRKKEVGEFARRLADTLGSSDTSESKYYRSIFDKMYAPILEDVLDDPNLDNNIKEDTRQILRMTVSASEPLAIDLLSKLLGINADRVWAALRPLYSILHVSEASKSVTALHPSFVEYLLDPLRSRDYYCGPKLHIPTIAQYCFSILREIRPQFNICGLQSSYVPDSEVAGLEVRVQNSIPINLLYVAQHWAKHLESTTMSTGLLEEVEDFLSARLLLWMEIMNLNRCAHSMPEAIQRVNDWVRSVAICSNSSSLQALIDDAYRFTTRFAYSEVSNITPHIYVSMLPFWPESSPISRCYHSRIFGKIGLEGTAIGRRQYVLFSTWSFAFAARSPIYSPNGTEIAVGVGNDVLLLNASTGQMVCPPFRGHSDTVLSIRFSNDASHIISASLDKTVRSWKIQSGGTVRGLLVGHIAPASCIAISPDGASIASGSVDGSILLWDLRSGGRVYAFTGHPLTVTEIHYTPNGRFIITCGWHEIMVRNAGDGRVLKTLCLDGTDDIFTFVGISPDGMRIASTSTGNSIYVWSVETGNLSLGPLRVADGGSWFTSISFSPDGTSLISGSRDGTLCIWDAQSGNLLVGPLEGHTDSVTLATFSPSGAFIVSGSNDKTLRLWDVNALNIQTMLNPLPGHVGPVTSVEFSPDGTRIISGSKGQAICAWDAEYGRTLFELEKERSCGAILARSPDGTCILSNSPAGLMLLDAFTGHIILGPIQLSQSIQSAVFSSDGKRIILGLTRELIKVLAVDTSHTIMDIKLPTSTRSDWLTSVTSSPNGIFIAVGTMHSSLSMYDARSGRLIYGPLGGHNNGPHTLGISPDSSCVVSGSFSSVLVRDVQNGELKLGPLEGHTDYVHSVGYSPDGKYIVSGARDKSICMWSAQTGQQTLGPVKWHSAPVRSVKFSPDGTRVVSGSEDKTIRVTDVTNDLQFVCSLDFSYLALLVSILITPFVVLAAS</sequence>
<evidence type="ECO:0000313" key="7">
    <source>
        <dbReference type="Proteomes" id="UP000663846"/>
    </source>
</evidence>
<dbReference type="PROSITE" id="PS00678">
    <property type="entry name" value="WD_REPEATS_1"/>
    <property type="match status" value="3"/>
</dbReference>
<dbReference type="EMBL" id="CAJMWS010000041">
    <property type="protein sequence ID" value="CAE6345640.1"/>
    <property type="molecule type" value="Genomic_DNA"/>
</dbReference>
<dbReference type="SUPFAM" id="SSF50998">
    <property type="entry name" value="Quinoprotein alcohol dehydrogenase-like"/>
    <property type="match status" value="1"/>
</dbReference>
<keyword evidence="1 3" id="KW-0853">WD repeat</keyword>
<feature type="repeat" description="WD" evidence="3">
    <location>
        <begin position="937"/>
        <end position="978"/>
    </location>
</feature>
<dbReference type="InterPro" id="IPR027417">
    <property type="entry name" value="P-loop_NTPase"/>
</dbReference>
<reference evidence="6" key="1">
    <citation type="submission" date="2021-01" db="EMBL/GenBank/DDBJ databases">
        <authorList>
            <person name="Kaushik A."/>
        </authorList>
    </citation>
    <scope>NUCLEOTIDE SEQUENCE</scope>
    <source>
        <strain evidence="6">AG1-1C</strain>
    </source>
</reference>
<gene>
    <name evidence="6" type="ORF">RDB_LOCUS7044</name>
</gene>
<feature type="repeat" description="WD" evidence="3">
    <location>
        <begin position="852"/>
        <end position="893"/>
    </location>
</feature>
<dbReference type="PROSITE" id="PS50082">
    <property type="entry name" value="WD_REPEATS_2"/>
    <property type="match status" value="8"/>
</dbReference>
<dbReference type="SMART" id="SM00320">
    <property type="entry name" value="WD40"/>
    <property type="match status" value="11"/>
</dbReference>
<protein>
    <recommendedName>
        <fullName evidence="5">Nephrocystin 3-like N-terminal domain-containing protein</fullName>
    </recommendedName>
</protein>
<name>A0A8H2W862_9AGAM</name>
<feature type="repeat" description="WD" evidence="3">
    <location>
        <begin position="1025"/>
        <end position="1059"/>
    </location>
</feature>
<feature type="transmembrane region" description="Helical" evidence="4">
    <location>
        <begin position="1372"/>
        <end position="1391"/>
    </location>
</feature>
<evidence type="ECO:0000256" key="1">
    <source>
        <dbReference type="ARBA" id="ARBA00022574"/>
    </source>
</evidence>
<feature type="domain" description="Nephrocystin 3-like N-terminal" evidence="5">
    <location>
        <begin position="209"/>
        <end position="365"/>
    </location>
</feature>
<feature type="repeat" description="WD" evidence="3">
    <location>
        <begin position="1070"/>
        <end position="1111"/>
    </location>
</feature>
<feature type="repeat" description="WD" evidence="3">
    <location>
        <begin position="809"/>
        <end position="850"/>
    </location>
</feature>
<evidence type="ECO:0000256" key="3">
    <source>
        <dbReference type="PROSITE-ProRule" id="PRU00221"/>
    </source>
</evidence>
<dbReference type="SUPFAM" id="SSF52540">
    <property type="entry name" value="P-loop containing nucleoside triphosphate hydrolases"/>
    <property type="match status" value="1"/>
</dbReference>
<dbReference type="SUPFAM" id="SSF50978">
    <property type="entry name" value="WD40 repeat-like"/>
    <property type="match status" value="1"/>
</dbReference>
<dbReference type="InterPro" id="IPR020472">
    <property type="entry name" value="WD40_PAC1"/>
</dbReference>
<evidence type="ECO:0000259" key="5">
    <source>
        <dbReference type="Pfam" id="PF24883"/>
    </source>
</evidence>
<dbReference type="InterPro" id="IPR015943">
    <property type="entry name" value="WD40/YVTN_repeat-like_dom_sf"/>
</dbReference>
<dbReference type="PANTHER" id="PTHR19848">
    <property type="entry name" value="WD40 REPEAT PROTEIN"/>
    <property type="match status" value="1"/>
</dbReference>
<accession>A0A8H2W862</accession>
<dbReference type="PRINTS" id="PR00320">
    <property type="entry name" value="GPROTEINBRPT"/>
</dbReference>
<feature type="repeat" description="WD" evidence="3">
    <location>
        <begin position="1327"/>
        <end position="1362"/>
    </location>
</feature>
<dbReference type="CDD" id="cd00200">
    <property type="entry name" value="WD40"/>
    <property type="match status" value="2"/>
</dbReference>
<dbReference type="Proteomes" id="UP000663846">
    <property type="component" value="Unassembled WGS sequence"/>
</dbReference>
<comment type="caution">
    <text evidence="6">The sequence shown here is derived from an EMBL/GenBank/DDBJ whole genome shotgun (WGS) entry which is preliminary data.</text>
</comment>
<dbReference type="Pfam" id="PF24883">
    <property type="entry name" value="NPHP3_N"/>
    <property type="match status" value="1"/>
</dbReference>